<sequence>MSSPSQRHSITAQIWRSPSEHHSIVATTDGIRLHNLYRCRFLGIIHITQISSQRAFSDQSSIASSAVASLP</sequence>
<dbReference type="Proteomes" id="UP001140949">
    <property type="component" value="Unassembled WGS sequence"/>
</dbReference>
<protein>
    <submittedName>
        <fullName evidence="1">Proline-rich receptor-like protein kinase PERK2</fullName>
    </submittedName>
</protein>
<accession>A0AAX6FGS1</accession>
<evidence type="ECO:0000313" key="1">
    <source>
        <dbReference type="EMBL" id="KAJ6815584.1"/>
    </source>
</evidence>
<organism evidence="1 3">
    <name type="scientific">Iris pallida</name>
    <name type="common">Sweet iris</name>
    <dbReference type="NCBI Taxonomy" id="29817"/>
    <lineage>
        <taxon>Eukaryota</taxon>
        <taxon>Viridiplantae</taxon>
        <taxon>Streptophyta</taxon>
        <taxon>Embryophyta</taxon>
        <taxon>Tracheophyta</taxon>
        <taxon>Spermatophyta</taxon>
        <taxon>Magnoliopsida</taxon>
        <taxon>Liliopsida</taxon>
        <taxon>Asparagales</taxon>
        <taxon>Iridaceae</taxon>
        <taxon>Iridoideae</taxon>
        <taxon>Irideae</taxon>
        <taxon>Iris</taxon>
    </lineage>
</organism>
<dbReference type="AlphaFoldDB" id="A0AAX6FGS1"/>
<evidence type="ECO:0000313" key="3">
    <source>
        <dbReference type="Proteomes" id="UP001140949"/>
    </source>
</evidence>
<keyword evidence="3" id="KW-1185">Reference proteome</keyword>
<dbReference type="GO" id="GO:0016301">
    <property type="term" value="F:kinase activity"/>
    <property type="evidence" value="ECO:0007669"/>
    <property type="project" value="UniProtKB-KW"/>
</dbReference>
<keyword evidence="1" id="KW-0675">Receptor</keyword>
<keyword evidence="1" id="KW-0418">Kinase</keyword>
<reference evidence="1" key="1">
    <citation type="journal article" date="2023" name="GigaByte">
        <title>Genome assembly of the bearded iris, Iris pallida Lam.</title>
        <authorList>
            <person name="Bruccoleri R.E."/>
            <person name="Oakeley E.J."/>
            <person name="Faust A.M.E."/>
            <person name="Altorfer M."/>
            <person name="Dessus-Babus S."/>
            <person name="Burckhardt D."/>
            <person name="Oertli M."/>
            <person name="Naumann U."/>
            <person name="Petersen F."/>
            <person name="Wong J."/>
        </authorList>
    </citation>
    <scope>NUCLEOTIDE SEQUENCE</scope>
    <source>
        <strain evidence="1">GSM-AAB239-AS_SAM_17_03QT</strain>
    </source>
</reference>
<dbReference type="EMBL" id="JANAVB010014621">
    <property type="protein sequence ID" value="KAJ6834097.1"/>
    <property type="molecule type" value="Genomic_DNA"/>
</dbReference>
<name>A0AAX6FGS1_IRIPA</name>
<evidence type="ECO:0000313" key="2">
    <source>
        <dbReference type="EMBL" id="KAJ6834097.1"/>
    </source>
</evidence>
<reference evidence="1" key="2">
    <citation type="submission" date="2023-04" db="EMBL/GenBank/DDBJ databases">
        <authorList>
            <person name="Bruccoleri R.E."/>
            <person name="Oakeley E.J."/>
            <person name="Faust A.-M."/>
            <person name="Dessus-Babus S."/>
            <person name="Altorfer M."/>
            <person name="Burckhardt D."/>
            <person name="Oertli M."/>
            <person name="Naumann U."/>
            <person name="Petersen F."/>
            <person name="Wong J."/>
        </authorList>
    </citation>
    <scope>NUCLEOTIDE SEQUENCE</scope>
    <source>
        <strain evidence="1">GSM-AAB239-AS_SAM_17_03QT</strain>
        <tissue evidence="1">Leaf</tissue>
    </source>
</reference>
<proteinExistence type="predicted"/>
<comment type="caution">
    <text evidence="1">The sequence shown here is derived from an EMBL/GenBank/DDBJ whole genome shotgun (WGS) entry which is preliminary data.</text>
</comment>
<dbReference type="EMBL" id="JANAVB010028818">
    <property type="protein sequence ID" value="KAJ6815584.1"/>
    <property type="molecule type" value="Genomic_DNA"/>
</dbReference>
<keyword evidence="1" id="KW-0808">Transferase</keyword>
<gene>
    <name evidence="1" type="ORF">M6B38_133965</name>
    <name evidence="2" type="ORF">M6B38_339250</name>
</gene>